<dbReference type="AlphaFoldDB" id="A0A1F5RWT1"/>
<dbReference type="EMBL" id="MFFV01000043">
    <property type="protein sequence ID" value="OGF18909.1"/>
    <property type="molecule type" value="Genomic_DNA"/>
</dbReference>
<evidence type="ECO:0000313" key="3">
    <source>
        <dbReference type="EMBL" id="OGF18909.1"/>
    </source>
</evidence>
<dbReference type="InterPro" id="IPR050190">
    <property type="entry name" value="UPF0213_domain"/>
</dbReference>
<proteinExistence type="inferred from homology"/>
<dbReference type="PROSITE" id="PS50164">
    <property type="entry name" value="GIY_YIG"/>
    <property type="match status" value="1"/>
</dbReference>
<gene>
    <name evidence="3" type="ORF">A3I35_02525</name>
</gene>
<evidence type="ECO:0000259" key="2">
    <source>
        <dbReference type="PROSITE" id="PS50164"/>
    </source>
</evidence>
<accession>A0A1F5RWT1</accession>
<dbReference type="InterPro" id="IPR000305">
    <property type="entry name" value="GIY-YIG_endonuc"/>
</dbReference>
<comment type="caution">
    <text evidence="3">The sequence shown here is derived from an EMBL/GenBank/DDBJ whole genome shotgun (WGS) entry which is preliminary data.</text>
</comment>
<dbReference type="CDD" id="cd10449">
    <property type="entry name" value="GIY-YIG_SLX1_like"/>
    <property type="match status" value="1"/>
</dbReference>
<evidence type="ECO:0000256" key="1">
    <source>
        <dbReference type="ARBA" id="ARBA00007435"/>
    </source>
</evidence>
<sequence>MYYIYVLKSKRDGKLYVGWTDDLRNRFFRHQSGLVQSTKNRRPLQLIYYEACLVKEDAIKREKSLKTGYGRSYLNRRLSNIKI</sequence>
<dbReference type="STRING" id="1797988.A3I35_02525"/>
<dbReference type="SMART" id="SM00465">
    <property type="entry name" value="GIYc"/>
    <property type="match status" value="1"/>
</dbReference>
<dbReference type="PANTHER" id="PTHR34477">
    <property type="entry name" value="UPF0213 PROTEIN YHBQ"/>
    <property type="match status" value="1"/>
</dbReference>
<dbReference type="Gene3D" id="3.40.1440.10">
    <property type="entry name" value="GIY-YIG endonuclease"/>
    <property type="match status" value="1"/>
</dbReference>
<dbReference type="Pfam" id="PF01541">
    <property type="entry name" value="GIY-YIG"/>
    <property type="match status" value="1"/>
</dbReference>
<dbReference type="SUPFAM" id="SSF82771">
    <property type="entry name" value="GIY-YIG endonuclease"/>
    <property type="match status" value="1"/>
</dbReference>
<dbReference type="PANTHER" id="PTHR34477:SF5">
    <property type="entry name" value="BSL5627 PROTEIN"/>
    <property type="match status" value="1"/>
</dbReference>
<dbReference type="InterPro" id="IPR035901">
    <property type="entry name" value="GIY-YIG_endonuc_sf"/>
</dbReference>
<evidence type="ECO:0000313" key="4">
    <source>
        <dbReference type="Proteomes" id="UP000177878"/>
    </source>
</evidence>
<organism evidence="3 4">
    <name type="scientific">Candidatus Falkowbacteria bacterium RIFCSPLOWO2_02_FULL_45_15</name>
    <dbReference type="NCBI Taxonomy" id="1797988"/>
    <lineage>
        <taxon>Bacteria</taxon>
        <taxon>Candidatus Falkowiibacteriota</taxon>
    </lineage>
</organism>
<comment type="similarity">
    <text evidence="1">Belongs to the UPF0213 family.</text>
</comment>
<dbReference type="Proteomes" id="UP000177878">
    <property type="component" value="Unassembled WGS sequence"/>
</dbReference>
<reference evidence="3 4" key="1">
    <citation type="journal article" date="2016" name="Nat. Commun.">
        <title>Thousands of microbial genomes shed light on interconnected biogeochemical processes in an aquifer system.</title>
        <authorList>
            <person name="Anantharaman K."/>
            <person name="Brown C.T."/>
            <person name="Hug L.A."/>
            <person name="Sharon I."/>
            <person name="Castelle C.J."/>
            <person name="Probst A.J."/>
            <person name="Thomas B.C."/>
            <person name="Singh A."/>
            <person name="Wilkins M.J."/>
            <person name="Karaoz U."/>
            <person name="Brodie E.L."/>
            <person name="Williams K.H."/>
            <person name="Hubbard S.S."/>
            <person name="Banfield J.F."/>
        </authorList>
    </citation>
    <scope>NUCLEOTIDE SEQUENCE [LARGE SCALE GENOMIC DNA]</scope>
</reference>
<name>A0A1F5RWT1_9BACT</name>
<protein>
    <submittedName>
        <fullName evidence="3">Excinuclease ABC subunit C</fullName>
    </submittedName>
</protein>
<feature type="domain" description="GIY-YIG" evidence="2">
    <location>
        <begin position="1"/>
        <end position="76"/>
    </location>
</feature>